<keyword evidence="2" id="KW-1185">Reference proteome</keyword>
<proteinExistence type="predicted"/>
<accession>A0ACB8TVJ5</accession>
<comment type="caution">
    <text evidence="1">The sequence shown here is derived from an EMBL/GenBank/DDBJ whole genome shotgun (WGS) entry which is preliminary data.</text>
</comment>
<protein>
    <submittedName>
        <fullName evidence="1">Uncharacterized protein</fullName>
    </submittedName>
</protein>
<organism evidence="1 2">
    <name type="scientific">Irpex rosettiformis</name>
    <dbReference type="NCBI Taxonomy" id="378272"/>
    <lineage>
        <taxon>Eukaryota</taxon>
        <taxon>Fungi</taxon>
        <taxon>Dikarya</taxon>
        <taxon>Basidiomycota</taxon>
        <taxon>Agaricomycotina</taxon>
        <taxon>Agaricomycetes</taxon>
        <taxon>Polyporales</taxon>
        <taxon>Irpicaceae</taxon>
        <taxon>Irpex</taxon>
    </lineage>
</organism>
<name>A0ACB8TVJ5_9APHY</name>
<reference evidence="1" key="1">
    <citation type="journal article" date="2021" name="Environ. Microbiol.">
        <title>Gene family expansions and transcriptome signatures uncover fungal adaptations to wood decay.</title>
        <authorList>
            <person name="Hage H."/>
            <person name="Miyauchi S."/>
            <person name="Viragh M."/>
            <person name="Drula E."/>
            <person name="Min B."/>
            <person name="Chaduli D."/>
            <person name="Navarro D."/>
            <person name="Favel A."/>
            <person name="Norest M."/>
            <person name="Lesage-Meessen L."/>
            <person name="Balint B."/>
            <person name="Merenyi Z."/>
            <person name="de Eugenio L."/>
            <person name="Morin E."/>
            <person name="Martinez A.T."/>
            <person name="Baldrian P."/>
            <person name="Stursova M."/>
            <person name="Martinez M.J."/>
            <person name="Novotny C."/>
            <person name="Magnuson J.K."/>
            <person name="Spatafora J.W."/>
            <person name="Maurice S."/>
            <person name="Pangilinan J."/>
            <person name="Andreopoulos W."/>
            <person name="LaButti K."/>
            <person name="Hundley H."/>
            <person name="Na H."/>
            <person name="Kuo A."/>
            <person name="Barry K."/>
            <person name="Lipzen A."/>
            <person name="Henrissat B."/>
            <person name="Riley R."/>
            <person name="Ahrendt S."/>
            <person name="Nagy L.G."/>
            <person name="Grigoriev I.V."/>
            <person name="Martin F."/>
            <person name="Rosso M.N."/>
        </authorList>
    </citation>
    <scope>NUCLEOTIDE SEQUENCE</scope>
    <source>
        <strain evidence="1">CBS 384.51</strain>
    </source>
</reference>
<evidence type="ECO:0000313" key="2">
    <source>
        <dbReference type="Proteomes" id="UP001055072"/>
    </source>
</evidence>
<sequence length="233" mass="26689">MSEPVVEVGAQLRIKPPRELQDAVAHRKLAEQVLSIKGSYAPSLATMKEEMSVSETSTVVKGRIEEVKSRHIADMQVLHDMQAEDYLAERVDAYLSKDDGINLEEVNSYYLQMSHRGAASRNEAADATSSFRYMHLKTLLALERRQMVLALEEEQARRKRDAQFPGSIAEWRAIKDKDIQARIGLFLMAGRDTKDKMIEKFGWAYRQVKPLEDEYAKNTVFQHTVRTSQDSQR</sequence>
<dbReference type="EMBL" id="MU274928">
    <property type="protein sequence ID" value="KAI0085824.1"/>
    <property type="molecule type" value="Genomic_DNA"/>
</dbReference>
<dbReference type="Proteomes" id="UP001055072">
    <property type="component" value="Unassembled WGS sequence"/>
</dbReference>
<gene>
    <name evidence="1" type="ORF">BDY19DRAFT_996486</name>
</gene>
<evidence type="ECO:0000313" key="1">
    <source>
        <dbReference type="EMBL" id="KAI0085824.1"/>
    </source>
</evidence>